<protein>
    <recommendedName>
        <fullName evidence="6">RING-type E3 ubiquitin transferase</fullName>
        <ecNumber evidence="6">2.3.2.27</ecNumber>
    </recommendedName>
</protein>
<dbReference type="InterPro" id="IPR051878">
    <property type="entry name" value="ZNRF_ubiq-protein_ligase"/>
</dbReference>
<dbReference type="GO" id="GO:0070936">
    <property type="term" value="P:protein K48-linked ubiquitination"/>
    <property type="evidence" value="ECO:0007669"/>
    <property type="project" value="TreeGrafter"/>
</dbReference>
<dbReference type="EMBL" id="CP034456">
    <property type="protein sequence ID" value="QBM86163.1"/>
    <property type="molecule type" value="Genomic_DNA"/>
</dbReference>
<gene>
    <name evidence="21" type="primary">MPUL0A07990</name>
    <name evidence="21" type="ORF">METSCH_A07990</name>
</gene>
<comment type="subcellular location">
    <subcellularLocation>
        <location evidence="3">Endosome</location>
    </subcellularLocation>
    <subcellularLocation>
        <location evidence="4">Lysosome</location>
    </subcellularLocation>
    <subcellularLocation>
        <location evidence="2">Membrane</location>
        <topology evidence="2">Peripheral membrane protein</topology>
    </subcellularLocation>
</comment>
<keyword evidence="11 17" id="KW-0863">Zinc-finger</keyword>
<dbReference type="InterPro" id="IPR001841">
    <property type="entry name" value="Znf_RING"/>
</dbReference>
<dbReference type="Pfam" id="PF01363">
    <property type="entry name" value="FYVE"/>
    <property type="match status" value="1"/>
</dbReference>
<dbReference type="Pfam" id="PF13639">
    <property type="entry name" value="zf-RING_2"/>
    <property type="match status" value="1"/>
</dbReference>
<evidence type="ECO:0000256" key="16">
    <source>
        <dbReference type="ARBA" id="ARBA00023288"/>
    </source>
</evidence>
<evidence type="ECO:0000259" key="20">
    <source>
        <dbReference type="PROSITE" id="PS50178"/>
    </source>
</evidence>
<evidence type="ECO:0000313" key="21">
    <source>
        <dbReference type="EMBL" id="QBM86163.1"/>
    </source>
</evidence>
<evidence type="ECO:0000256" key="4">
    <source>
        <dbReference type="ARBA" id="ARBA00004371"/>
    </source>
</evidence>
<evidence type="ECO:0000256" key="12">
    <source>
        <dbReference type="ARBA" id="ARBA00022786"/>
    </source>
</evidence>
<dbReference type="GO" id="GO:0016020">
    <property type="term" value="C:membrane"/>
    <property type="evidence" value="ECO:0007669"/>
    <property type="project" value="UniProtKB-SubCell"/>
</dbReference>
<keyword evidence="7" id="KW-0808">Transferase</keyword>
<keyword evidence="13" id="KW-0862">Zinc</keyword>
<sequence>MSLVPRWKADSALLKCYLCKTRFTLLNRRHHCRKCGQLVCAGCLAQLVRYFPGTYVLNAQNTPETAKSHIHYKTCDVCADEIAMIRRTLLEEASTAPLAATETLRVLEALAGTISVPGAKIADSGPKTAAKKAAKLSKQGPGQGTGTRSGEMVPRQNDGDSDADLCPVCGADLWAQFTANNSPKSLQNAFELYKETHVSLCLVAYDFAHDNLRLLSPPGGLHARNRMLVYNIPPIPCPSYETIKGGSSEGAFLNGDASGLTPSNGTFMGSEKDAFDEECVICLEDLRPGDKVGRLECLCVFHYKCIKDWFNKKSYAECPVHFLHS</sequence>
<evidence type="ECO:0000256" key="17">
    <source>
        <dbReference type="PROSITE-ProRule" id="PRU00175"/>
    </source>
</evidence>
<evidence type="ECO:0000256" key="10">
    <source>
        <dbReference type="ARBA" id="ARBA00022753"/>
    </source>
</evidence>
<dbReference type="SUPFAM" id="SSF57850">
    <property type="entry name" value="RING/U-box"/>
    <property type="match status" value="1"/>
</dbReference>
<evidence type="ECO:0000256" key="15">
    <source>
        <dbReference type="ARBA" id="ARBA00023228"/>
    </source>
</evidence>
<evidence type="ECO:0000256" key="11">
    <source>
        <dbReference type="ARBA" id="ARBA00022771"/>
    </source>
</evidence>
<dbReference type="InterPro" id="IPR013083">
    <property type="entry name" value="Znf_RING/FYVE/PHD"/>
</dbReference>
<dbReference type="PANTHER" id="PTHR46661:SF4">
    <property type="entry name" value="RING-TYPE DOMAIN-CONTAINING PROTEIN"/>
    <property type="match status" value="1"/>
</dbReference>
<dbReference type="PROSITE" id="PS50178">
    <property type="entry name" value="ZF_FYVE"/>
    <property type="match status" value="1"/>
</dbReference>
<dbReference type="EC" id="2.3.2.27" evidence="6"/>
<dbReference type="AlphaFoldDB" id="A0A4V1ADL8"/>
<reference evidence="22" key="1">
    <citation type="submission" date="2019-03" db="EMBL/GenBank/DDBJ databases">
        <title>Snf2 controls pulcherriminic acid biosynthesis and connects pigmentation and antifungal activity of the yeast Metschnikowia pulcherrima.</title>
        <authorList>
            <person name="Gore-Lloyd D."/>
            <person name="Sumann I."/>
            <person name="Brachmann A.O."/>
            <person name="Schneeberger K."/>
            <person name="Ortiz-Merino R.A."/>
            <person name="Moreno-Beltran M."/>
            <person name="Schlaefli M."/>
            <person name="Kirner P."/>
            <person name="Santos Kron A."/>
            <person name="Wolfe K.H."/>
            <person name="Piel J."/>
            <person name="Ahrens C.H."/>
            <person name="Henk D."/>
            <person name="Freimoser F.M."/>
        </authorList>
    </citation>
    <scope>NUCLEOTIDE SEQUENCE [LARGE SCALE GENOMIC DNA]</scope>
    <source>
        <strain evidence="22">APC 1.2</strain>
    </source>
</reference>
<dbReference type="InterPro" id="IPR017455">
    <property type="entry name" value="Znf_FYVE-rel"/>
</dbReference>
<dbReference type="GO" id="GO:0061630">
    <property type="term" value="F:ubiquitin protein ligase activity"/>
    <property type="evidence" value="ECO:0007669"/>
    <property type="project" value="UniProtKB-EC"/>
</dbReference>
<evidence type="ECO:0000256" key="3">
    <source>
        <dbReference type="ARBA" id="ARBA00004177"/>
    </source>
</evidence>
<proteinExistence type="predicted"/>
<dbReference type="GO" id="GO:0032266">
    <property type="term" value="F:phosphatidylinositol-3-phosphate binding"/>
    <property type="evidence" value="ECO:0007669"/>
    <property type="project" value="UniProtKB-ARBA"/>
</dbReference>
<comment type="pathway">
    <text evidence="5">Protein modification; protein ubiquitination.</text>
</comment>
<dbReference type="GO" id="GO:0008270">
    <property type="term" value="F:zinc ion binding"/>
    <property type="evidence" value="ECO:0007669"/>
    <property type="project" value="UniProtKB-KW"/>
</dbReference>
<dbReference type="STRING" id="2163413.A0A4V1ADL8"/>
<evidence type="ECO:0000256" key="1">
    <source>
        <dbReference type="ARBA" id="ARBA00000900"/>
    </source>
</evidence>
<keyword evidence="9" id="KW-0479">Metal-binding</keyword>
<dbReference type="SMART" id="SM00184">
    <property type="entry name" value="RING"/>
    <property type="match status" value="1"/>
</dbReference>
<evidence type="ECO:0000259" key="19">
    <source>
        <dbReference type="PROSITE" id="PS50089"/>
    </source>
</evidence>
<evidence type="ECO:0000313" key="22">
    <source>
        <dbReference type="Proteomes" id="UP000292447"/>
    </source>
</evidence>
<keyword evidence="10" id="KW-0967">Endosome</keyword>
<keyword evidence="12" id="KW-0833">Ubl conjugation pathway</keyword>
<evidence type="ECO:0000256" key="6">
    <source>
        <dbReference type="ARBA" id="ARBA00012483"/>
    </source>
</evidence>
<evidence type="ECO:0000256" key="14">
    <source>
        <dbReference type="ARBA" id="ARBA00023136"/>
    </source>
</evidence>
<dbReference type="PANTHER" id="PTHR46661">
    <property type="entry name" value="E3 UBIQUITIN-PROTEIN LIGASE ZNRF1-LIKE PROTEIN"/>
    <property type="match status" value="1"/>
</dbReference>
<feature type="domain" description="FYVE-type" evidence="20">
    <location>
        <begin position="10"/>
        <end position="83"/>
    </location>
</feature>
<evidence type="ECO:0000256" key="13">
    <source>
        <dbReference type="ARBA" id="ARBA00022833"/>
    </source>
</evidence>
<dbReference type="Gene3D" id="3.30.40.10">
    <property type="entry name" value="Zinc/RING finger domain, C3HC4 (zinc finger)"/>
    <property type="match status" value="2"/>
</dbReference>
<feature type="domain" description="RING-type" evidence="19">
    <location>
        <begin position="279"/>
        <end position="321"/>
    </location>
</feature>
<keyword evidence="14" id="KW-0472">Membrane</keyword>
<evidence type="ECO:0000256" key="5">
    <source>
        <dbReference type="ARBA" id="ARBA00004906"/>
    </source>
</evidence>
<dbReference type="SUPFAM" id="SSF57903">
    <property type="entry name" value="FYVE/PHD zinc finger"/>
    <property type="match status" value="1"/>
</dbReference>
<accession>A0A4V1ADL8</accession>
<evidence type="ECO:0000256" key="9">
    <source>
        <dbReference type="ARBA" id="ARBA00022723"/>
    </source>
</evidence>
<dbReference type="Proteomes" id="UP000292447">
    <property type="component" value="Chromosome I"/>
</dbReference>
<dbReference type="InterPro" id="IPR000306">
    <property type="entry name" value="Znf_FYVE"/>
</dbReference>
<dbReference type="PROSITE" id="PS50089">
    <property type="entry name" value="ZF_RING_2"/>
    <property type="match status" value="1"/>
</dbReference>
<evidence type="ECO:0000256" key="18">
    <source>
        <dbReference type="SAM" id="MobiDB-lite"/>
    </source>
</evidence>
<keyword evidence="22" id="KW-1185">Reference proteome</keyword>
<organism evidence="21 22">
    <name type="scientific">Metschnikowia aff. pulcherrima</name>
    <dbReference type="NCBI Taxonomy" id="2163413"/>
    <lineage>
        <taxon>Eukaryota</taxon>
        <taxon>Fungi</taxon>
        <taxon>Dikarya</taxon>
        <taxon>Ascomycota</taxon>
        <taxon>Saccharomycotina</taxon>
        <taxon>Pichiomycetes</taxon>
        <taxon>Metschnikowiaceae</taxon>
        <taxon>Metschnikowia</taxon>
    </lineage>
</organism>
<comment type="catalytic activity">
    <reaction evidence="1">
        <text>S-ubiquitinyl-[E2 ubiquitin-conjugating enzyme]-L-cysteine + [acceptor protein]-L-lysine = [E2 ubiquitin-conjugating enzyme]-L-cysteine + N(6)-ubiquitinyl-[acceptor protein]-L-lysine.</text>
        <dbReference type="EC" id="2.3.2.27"/>
    </reaction>
</comment>
<evidence type="ECO:0000256" key="8">
    <source>
        <dbReference type="ARBA" id="ARBA00022707"/>
    </source>
</evidence>
<keyword evidence="8" id="KW-0519">Myristate</keyword>
<dbReference type="GO" id="GO:0005768">
    <property type="term" value="C:endosome"/>
    <property type="evidence" value="ECO:0007669"/>
    <property type="project" value="UniProtKB-SubCell"/>
</dbReference>
<dbReference type="InterPro" id="IPR011011">
    <property type="entry name" value="Znf_FYVE_PHD"/>
</dbReference>
<name>A0A4V1ADL8_9ASCO</name>
<keyword evidence="15" id="KW-0458">Lysosome</keyword>
<evidence type="ECO:0000256" key="2">
    <source>
        <dbReference type="ARBA" id="ARBA00004170"/>
    </source>
</evidence>
<dbReference type="CDD" id="cd16489">
    <property type="entry name" value="mRING-CH-C4HC2H_ZNRF"/>
    <property type="match status" value="1"/>
</dbReference>
<evidence type="ECO:0000256" key="7">
    <source>
        <dbReference type="ARBA" id="ARBA00022679"/>
    </source>
</evidence>
<keyword evidence="16" id="KW-0449">Lipoprotein</keyword>
<feature type="region of interest" description="Disordered" evidence="18">
    <location>
        <begin position="130"/>
        <end position="158"/>
    </location>
</feature>
<dbReference type="GO" id="GO:0043161">
    <property type="term" value="P:proteasome-mediated ubiquitin-dependent protein catabolic process"/>
    <property type="evidence" value="ECO:0007669"/>
    <property type="project" value="TreeGrafter"/>
</dbReference>
<dbReference type="SMART" id="SM00064">
    <property type="entry name" value="FYVE"/>
    <property type="match status" value="1"/>
</dbReference>